<feature type="domain" description="GP-PDE" evidence="2">
    <location>
        <begin position="55"/>
        <end position="351"/>
    </location>
</feature>
<dbReference type="Pfam" id="PF03009">
    <property type="entry name" value="GDPD"/>
    <property type="match status" value="1"/>
</dbReference>
<dbReference type="AlphaFoldDB" id="A0A844Y187"/>
<keyword evidence="4" id="KW-1185">Reference proteome</keyword>
<dbReference type="InterPro" id="IPR030395">
    <property type="entry name" value="GP_PDE_dom"/>
</dbReference>
<dbReference type="Proteomes" id="UP000444185">
    <property type="component" value="Unassembled WGS sequence"/>
</dbReference>
<feature type="chain" id="PRO_5032690560" evidence="1">
    <location>
        <begin position="25"/>
        <end position="351"/>
    </location>
</feature>
<reference evidence="3 4" key="1">
    <citation type="submission" date="2019-12" db="EMBL/GenBank/DDBJ databases">
        <title>Genomic-based taxomic classification of the family Erythrobacteraceae.</title>
        <authorList>
            <person name="Xu L."/>
        </authorList>
    </citation>
    <scope>NUCLEOTIDE SEQUENCE [LARGE SCALE GENOMIC DNA]</scope>
    <source>
        <strain evidence="3 4">DSM 16225</strain>
    </source>
</reference>
<evidence type="ECO:0000256" key="1">
    <source>
        <dbReference type="SAM" id="SignalP"/>
    </source>
</evidence>
<sequence>MRTHLKRGGLAFALALLVFSLVNASWLAPDPVGAPKLIAHRGLYQMYDKAGVGRDTCTADRIYEPYHPYLENTVDSVLRAHKLGAWLVEVDIAPTKDNELVVFHDWTLDCRTEGTGEVRDATLPELKALDIGHGYTADGGKTFPFRGKFKGAMPTFTEVLAVLPPRGRLMVNFKSKDPAEADLVARELRKAGRDPVKSGDGFYGHDGPIDRIRELYPEAWAWSQAGAKQCSKDYVAYGWTGYLPQSCRGETLFVPLNYQWAFSGWPNRLIARMEAHGGRVIVIGPIGENRPRGLTLPEQLTEIPDSFNGYVWVEDAFTIASALYPSFDDRTVEEWEASEAALEQRRARNRD</sequence>
<dbReference type="GO" id="GO:0006629">
    <property type="term" value="P:lipid metabolic process"/>
    <property type="evidence" value="ECO:0007669"/>
    <property type="project" value="InterPro"/>
</dbReference>
<dbReference type="InterPro" id="IPR017946">
    <property type="entry name" value="PLC-like_Pdiesterase_TIM-brl"/>
</dbReference>
<name>A0A844Y187_9SPHN</name>
<organism evidence="3 4">
    <name type="scientific">Qipengyuania gaetbuli</name>
    <dbReference type="NCBI Taxonomy" id="266952"/>
    <lineage>
        <taxon>Bacteria</taxon>
        <taxon>Pseudomonadati</taxon>
        <taxon>Pseudomonadota</taxon>
        <taxon>Alphaproteobacteria</taxon>
        <taxon>Sphingomonadales</taxon>
        <taxon>Erythrobacteraceae</taxon>
        <taxon>Qipengyuania</taxon>
    </lineage>
</organism>
<dbReference type="Gene3D" id="3.20.20.190">
    <property type="entry name" value="Phosphatidylinositol (PI) phosphodiesterase"/>
    <property type="match status" value="1"/>
</dbReference>
<dbReference type="OrthoDB" id="9795622at2"/>
<evidence type="ECO:0000313" key="4">
    <source>
        <dbReference type="Proteomes" id="UP000444185"/>
    </source>
</evidence>
<comment type="caution">
    <text evidence="3">The sequence shown here is derived from an EMBL/GenBank/DDBJ whole genome shotgun (WGS) entry which is preliminary data.</text>
</comment>
<protein>
    <submittedName>
        <fullName evidence="3">Glycerophosphodiester phosphodiesterase</fullName>
    </submittedName>
</protein>
<evidence type="ECO:0000313" key="3">
    <source>
        <dbReference type="EMBL" id="MXO51995.1"/>
    </source>
</evidence>
<dbReference type="PANTHER" id="PTHR43805">
    <property type="entry name" value="GLYCEROPHOSPHORYL DIESTER PHOSPHODIESTERASE"/>
    <property type="match status" value="1"/>
</dbReference>
<dbReference type="EMBL" id="WTYF01000004">
    <property type="protein sequence ID" value="MXO51995.1"/>
    <property type="molecule type" value="Genomic_DNA"/>
</dbReference>
<dbReference type="SUPFAM" id="SSF51695">
    <property type="entry name" value="PLC-like phosphodiesterases"/>
    <property type="match status" value="1"/>
</dbReference>
<dbReference type="PANTHER" id="PTHR43805:SF1">
    <property type="entry name" value="GP-PDE DOMAIN-CONTAINING PROTEIN"/>
    <property type="match status" value="1"/>
</dbReference>
<dbReference type="GO" id="GO:0008081">
    <property type="term" value="F:phosphoric diester hydrolase activity"/>
    <property type="evidence" value="ECO:0007669"/>
    <property type="project" value="InterPro"/>
</dbReference>
<dbReference type="RefSeq" id="WP_160608677.1">
    <property type="nucleotide sequence ID" value="NZ_WTYF01000004.1"/>
</dbReference>
<gene>
    <name evidence="3" type="ORF">GRI42_11840</name>
</gene>
<proteinExistence type="predicted"/>
<evidence type="ECO:0000259" key="2">
    <source>
        <dbReference type="PROSITE" id="PS51704"/>
    </source>
</evidence>
<keyword evidence="1" id="KW-0732">Signal</keyword>
<dbReference type="PROSITE" id="PS51704">
    <property type="entry name" value="GP_PDE"/>
    <property type="match status" value="1"/>
</dbReference>
<accession>A0A844Y187</accession>
<feature type="signal peptide" evidence="1">
    <location>
        <begin position="1"/>
        <end position="24"/>
    </location>
</feature>